<evidence type="ECO:0000313" key="2">
    <source>
        <dbReference type="EMBL" id="QJA99392.1"/>
    </source>
</evidence>
<accession>A0A6H1Z7Q4</accession>
<proteinExistence type="predicted"/>
<dbReference type="Gene3D" id="3.90.550.10">
    <property type="entry name" value="Spore Coat Polysaccharide Biosynthesis Protein SpsA, Chain A"/>
    <property type="match status" value="1"/>
</dbReference>
<evidence type="ECO:0008006" key="3">
    <source>
        <dbReference type="Google" id="ProtNLM"/>
    </source>
</evidence>
<name>A0A6H1Z7Q4_9ZZZZ</name>
<dbReference type="EMBL" id="MT143836">
    <property type="protein sequence ID" value="QJA43489.1"/>
    <property type="molecule type" value="Genomic_DNA"/>
</dbReference>
<protein>
    <recommendedName>
        <fullName evidence="3">Glycosyltransferase</fullName>
    </recommendedName>
</protein>
<dbReference type="EMBL" id="MT143648">
    <property type="protein sequence ID" value="QJA99392.1"/>
    <property type="molecule type" value="Genomic_DNA"/>
</dbReference>
<dbReference type="SUPFAM" id="SSF53448">
    <property type="entry name" value="Nucleotide-diphospho-sugar transferases"/>
    <property type="match status" value="1"/>
</dbReference>
<dbReference type="InterPro" id="IPR029044">
    <property type="entry name" value="Nucleotide-diphossugar_trans"/>
</dbReference>
<organism evidence="1">
    <name type="scientific">viral metagenome</name>
    <dbReference type="NCBI Taxonomy" id="1070528"/>
    <lineage>
        <taxon>unclassified sequences</taxon>
        <taxon>metagenomes</taxon>
        <taxon>organismal metagenomes</taxon>
    </lineage>
</organism>
<gene>
    <name evidence="2" type="ORF">MM171A01067_0002</name>
    <name evidence="1" type="ORF">MM171B00822_0002</name>
</gene>
<sequence>MSKIKSLSFCIPACGIRETLLERAINSIHLQKIDIPYEVNVYGKSSLDTKLHCFNYKHNTHDPENVRINSMSNRLAEMSRNEFIVYMGDDQELIFRWWQAVKQLDPDHFDLTPFPVYQFEQDKAPGEWYSWSTKNKGIFRKKWGEAADNFTYISTGCLIVRREAVLKIKFDEKFGRGGDYLFSNACFKAGYRLRAFPFMLRAYTVHYLAPAPYRIGDKK</sequence>
<reference evidence="1" key="1">
    <citation type="submission" date="2020-03" db="EMBL/GenBank/DDBJ databases">
        <title>The deep terrestrial virosphere.</title>
        <authorList>
            <person name="Holmfeldt K."/>
            <person name="Nilsson E."/>
            <person name="Simone D."/>
            <person name="Lopez-Fernandez M."/>
            <person name="Wu X."/>
            <person name="de Brujin I."/>
            <person name="Lundin D."/>
            <person name="Andersson A."/>
            <person name="Bertilsson S."/>
            <person name="Dopson M."/>
        </authorList>
    </citation>
    <scope>NUCLEOTIDE SEQUENCE</scope>
    <source>
        <strain evidence="2">MM171A01067</strain>
        <strain evidence="1">MM171B00822</strain>
    </source>
</reference>
<evidence type="ECO:0000313" key="1">
    <source>
        <dbReference type="EMBL" id="QJA43489.1"/>
    </source>
</evidence>
<dbReference type="AlphaFoldDB" id="A0A6H1Z7Q4"/>